<dbReference type="Gene3D" id="3.40.190.10">
    <property type="entry name" value="Periplasmic binding protein-like II"/>
    <property type="match status" value="2"/>
</dbReference>
<keyword evidence="1 2" id="KW-0732">Signal</keyword>
<name>A0ABQ0MK66_9BACT</name>
<reference evidence="5" key="2">
    <citation type="submission" date="2017-05" db="EMBL/GenBank/DDBJ databases">
        <title>Draft genome sequence of Geobacter pelophilus, a iron(III)-reducing bacteria.</title>
        <authorList>
            <person name="Aoyagi T."/>
            <person name="Koike H."/>
            <person name="Morita T."/>
            <person name="Sato Y."/>
            <person name="Habe H."/>
            <person name="Hori T."/>
        </authorList>
    </citation>
    <scope>NUCLEOTIDE SEQUENCE [LARGE SCALE GENOMIC DNA]</scope>
    <source>
        <strain evidence="5">Drf2</strain>
    </source>
</reference>
<dbReference type="InterPro" id="IPR001638">
    <property type="entry name" value="Solute-binding_3/MltF_N"/>
</dbReference>
<dbReference type="SMART" id="SM00062">
    <property type="entry name" value="PBPb"/>
    <property type="match status" value="1"/>
</dbReference>
<keyword evidence="5" id="KW-1185">Reference proteome</keyword>
<evidence type="ECO:0000256" key="1">
    <source>
        <dbReference type="ARBA" id="ARBA00022729"/>
    </source>
</evidence>
<dbReference type="CDD" id="cd00996">
    <property type="entry name" value="PBP2_AatB_like"/>
    <property type="match status" value="1"/>
</dbReference>
<dbReference type="SUPFAM" id="SSF53850">
    <property type="entry name" value="Periplasmic binding protein-like II"/>
    <property type="match status" value="1"/>
</dbReference>
<feature type="chain" id="PRO_5045121452" evidence="2">
    <location>
        <begin position="43"/>
        <end position="284"/>
    </location>
</feature>
<reference evidence="4 5" key="1">
    <citation type="submission" date="2017-04" db="EMBL/GenBank/DDBJ databases">
        <authorList>
            <consortium name="Geobacter pelophilus Genome Sequencing"/>
            <person name="Aoyagi T."/>
            <person name="Koike H."/>
            <person name="Hori T."/>
        </authorList>
    </citation>
    <scope>NUCLEOTIDE SEQUENCE [LARGE SCALE GENOMIC DNA]</scope>
    <source>
        <strain evidence="4 5">Drf2</strain>
    </source>
</reference>
<dbReference type="Pfam" id="PF00497">
    <property type="entry name" value="SBP_bac_3"/>
    <property type="match status" value="1"/>
</dbReference>
<evidence type="ECO:0000313" key="5">
    <source>
        <dbReference type="Proteomes" id="UP000194153"/>
    </source>
</evidence>
<gene>
    <name evidence="4" type="ORF">GPEL0_01r3325</name>
</gene>
<sequence>MLTSKFSKPHPNTGKKRSVNVKKILAILSSLLLLTLTVSAFAADGSFKRVKKEGTLTIGLDDAFPPMGYRNDKGQLVGFDIDAAEEVGKRLGIKIKWQPTAWDGVMHALNSKKFDCIWNGMTITEDRKKEVAFTKPYKMDGQVAVVRFGEKKFKKLADLKGAKVGVQKGSSAVEAVKKLPAAPAEVREYEDNPKALLDLESKRLDTVVIDDATGRDFISKRPGKFQIIPGNITKEPFGVAFRKEDVELRQAVQKTLDGMVKDGTMAKISKKWFGEDITNPKKWK</sequence>
<dbReference type="PANTHER" id="PTHR35936:SF35">
    <property type="entry name" value="L-CYSTINE-BINDING PROTEIN TCYJ"/>
    <property type="match status" value="1"/>
</dbReference>
<protein>
    <submittedName>
        <fullName evidence="4">Amino acid ABC transporter substrate-binding protein</fullName>
    </submittedName>
</protein>
<comment type="caution">
    <text evidence="4">The sequence shown here is derived from an EMBL/GenBank/DDBJ whole genome shotgun (WGS) entry which is preliminary data.</text>
</comment>
<proteinExistence type="predicted"/>
<feature type="domain" description="Solute-binding protein family 3/N-terminal" evidence="3">
    <location>
        <begin position="55"/>
        <end position="276"/>
    </location>
</feature>
<feature type="signal peptide" evidence="2">
    <location>
        <begin position="1"/>
        <end position="42"/>
    </location>
</feature>
<accession>A0ABQ0MK66</accession>
<dbReference type="Proteomes" id="UP000194153">
    <property type="component" value="Unassembled WGS sequence"/>
</dbReference>
<organism evidence="4 5">
    <name type="scientific">Geoanaerobacter pelophilus</name>
    <dbReference type="NCBI Taxonomy" id="60036"/>
    <lineage>
        <taxon>Bacteria</taxon>
        <taxon>Pseudomonadati</taxon>
        <taxon>Thermodesulfobacteriota</taxon>
        <taxon>Desulfuromonadia</taxon>
        <taxon>Geobacterales</taxon>
        <taxon>Geobacteraceae</taxon>
        <taxon>Geoanaerobacter</taxon>
    </lineage>
</organism>
<evidence type="ECO:0000256" key="2">
    <source>
        <dbReference type="SAM" id="SignalP"/>
    </source>
</evidence>
<evidence type="ECO:0000313" key="4">
    <source>
        <dbReference type="EMBL" id="GAW67480.1"/>
    </source>
</evidence>
<evidence type="ECO:0000259" key="3">
    <source>
        <dbReference type="SMART" id="SM00062"/>
    </source>
</evidence>
<dbReference type="EMBL" id="BDQG01000001">
    <property type="protein sequence ID" value="GAW67480.1"/>
    <property type="molecule type" value="Genomic_DNA"/>
</dbReference>
<dbReference type="PANTHER" id="PTHR35936">
    <property type="entry name" value="MEMBRANE-BOUND LYTIC MUREIN TRANSGLYCOSYLASE F"/>
    <property type="match status" value="1"/>
</dbReference>